<feature type="region of interest" description="Disordered" evidence="6">
    <location>
        <begin position="180"/>
        <end position="242"/>
    </location>
</feature>
<feature type="transmembrane region" description="Helical" evidence="7">
    <location>
        <begin position="49"/>
        <end position="66"/>
    </location>
</feature>
<evidence type="ECO:0000256" key="1">
    <source>
        <dbReference type="ARBA" id="ARBA00004141"/>
    </source>
</evidence>
<evidence type="ECO:0000313" key="9">
    <source>
        <dbReference type="Proteomes" id="UP000182944"/>
    </source>
</evidence>
<dbReference type="PANTHER" id="PTHR21716">
    <property type="entry name" value="TRANSMEMBRANE PROTEIN"/>
    <property type="match status" value="1"/>
</dbReference>
<feature type="transmembrane region" description="Helical" evidence="7">
    <location>
        <begin position="391"/>
        <end position="413"/>
    </location>
</feature>
<dbReference type="GO" id="GO:0055085">
    <property type="term" value="P:transmembrane transport"/>
    <property type="evidence" value="ECO:0007669"/>
    <property type="project" value="TreeGrafter"/>
</dbReference>
<comment type="similarity">
    <text evidence="2">Belongs to the autoinducer-2 exporter (AI-2E) (TC 2.A.86) family.</text>
</comment>
<feature type="compositionally biased region" description="Low complexity" evidence="6">
    <location>
        <begin position="180"/>
        <end position="195"/>
    </location>
</feature>
<keyword evidence="5 7" id="KW-0472">Membrane</keyword>
<dbReference type="Pfam" id="PF01594">
    <property type="entry name" value="AI-2E_transport"/>
    <property type="match status" value="1"/>
</dbReference>
<evidence type="ECO:0000313" key="8">
    <source>
        <dbReference type="EMBL" id="SDW43029.1"/>
    </source>
</evidence>
<dbReference type="EMBL" id="FNNA01000001">
    <property type="protein sequence ID" value="SDW43029.1"/>
    <property type="molecule type" value="Genomic_DNA"/>
</dbReference>
<sequence length="529" mass="54988">MNKYGGDNRQMFPSAYGSGDKPKPLVPRWAIIGIFIILAFQMLATARAFLMPVALGVLLFFVFVPIRRWMDRRGVPPGATAGLIVLGIVASIGVLGFFVSGPAGQLIDDAPSISRQLKQKYTDFRENFRGIERAAEGLGDIAGGGAPTATVTSVEADPNGGAVATTTTTATTEVPATMPMPGSPAAQPGAAPVAPDTAPVGRTVGQPPATTLPAGLEPQTTTEAGSVTASSTVTQPGAGDAPAATNQLRVEVAAPSQTTSLTSTLVSMGPAIVSQLFFTLIFLFFLLASGDLLYLRIVQSFDTIKEKRAAYNALREIESSLGNYLGAITIINVGLGVVSGLAMWAWGMPSPLLWGIAAAVLNYIPYIGAALGYIGAFVVALVVFDDIWTALLIGGTYFGLTAIEGQFVTPYFVSRRLQLNTVVVFLTVALWAWLWSVLGMVVAVPMLVVMRVLADHIPGLEKFGNFLAGDDLPPLSEEEKAAERAAEAEAKAKADAALAEVAASKAEAANGAGDTAAPPPAGTTPARPA</sequence>
<dbReference type="InterPro" id="IPR002549">
    <property type="entry name" value="AI-2E-like"/>
</dbReference>
<feature type="compositionally biased region" description="Polar residues" evidence="6">
    <location>
        <begin position="218"/>
        <end position="235"/>
    </location>
</feature>
<evidence type="ECO:0000256" key="5">
    <source>
        <dbReference type="ARBA" id="ARBA00023136"/>
    </source>
</evidence>
<evidence type="ECO:0000256" key="3">
    <source>
        <dbReference type="ARBA" id="ARBA00022692"/>
    </source>
</evidence>
<feature type="transmembrane region" description="Helical" evidence="7">
    <location>
        <begin position="78"/>
        <end position="99"/>
    </location>
</feature>
<feature type="transmembrane region" description="Helical" evidence="7">
    <location>
        <begin position="352"/>
        <end position="384"/>
    </location>
</feature>
<feature type="transmembrane region" description="Helical" evidence="7">
    <location>
        <begin position="324"/>
        <end position="346"/>
    </location>
</feature>
<keyword evidence="9" id="KW-1185">Reference proteome</keyword>
<dbReference type="PANTHER" id="PTHR21716:SF16">
    <property type="entry name" value="BLL1467 PROTEIN"/>
    <property type="match status" value="1"/>
</dbReference>
<protein>
    <recommendedName>
        <fullName evidence="10">AI-2E family transporter</fullName>
    </recommendedName>
</protein>
<feature type="transmembrane region" description="Helical" evidence="7">
    <location>
        <begin position="433"/>
        <end position="454"/>
    </location>
</feature>
<dbReference type="Proteomes" id="UP000182944">
    <property type="component" value="Unassembled WGS sequence"/>
</dbReference>
<organism evidence="8 9">
    <name type="scientific">Paracoccus sanguinis</name>
    <dbReference type="NCBI Taxonomy" id="1545044"/>
    <lineage>
        <taxon>Bacteria</taxon>
        <taxon>Pseudomonadati</taxon>
        <taxon>Pseudomonadota</taxon>
        <taxon>Alphaproteobacteria</taxon>
        <taxon>Rhodobacterales</taxon>
        <taxon>Paracoccaceae</taxon>
        <taxon>Paracoccus</taxon>
    </lineage>
</organism>
<reference evidence="9" key="1">
    <citation type="submission" date="2016-10" db="EMBL/GenBank/DDBJ databases">
        <authorList>
            <person name="Varghese N."/>
            <person name="Submissions S."/>
        </authorList>
    </citation>
    <scope>NUCLEOTIDE SEQUENCE [LARGE SCALE GENOMIC DNA]</scope>
    <source>
        <strain evidence="9">DSM 29303</strain>
    </source>
</reference>
<comment type="subcellular location">
    <subcellularLocation>
        <location evidence="1">Membrane</location>
        <topology evidence="1">Multi-pass membrane protein</topology>
    </subcellularLocation>
</comment>
<evidence type="ECO:0000256" key="2">
    <source>
        <dbReference type="ARBA" id="ARBA00009773"/>
    </source>
</evidence>
<feature type="transmembrane region" description="Helical" evidence="7">
    <location>
        <begin position="276"/>
        <end position="298"/>
    </location>
</feature>
<evidence type="ECO:0000256" key="7">
    <source>
        <dbReference type="SAM" id="Phobius"/>
    </source>
</evidence>
<name>A0A1H2TIH1_9RHOB</name>
<proteinExistence type="inferred from homology"/>
<feature type="region of interest" description="Disordered" evidence="6">
    <location>
        <begin position="508"/>
        <end position="529"/>
    </location>
</feature>
<feature type="transmembrane region" description="Helical" evidence="7">
    <location>
        <begin position="25"/>
        <end position="43"/>
    </location>
</feature>
<feature type="compositionally biased region" description="Pro residues" evidence="6">
    <location>
        <begin position="517"/>
        <end position="529"/>
    </location>
</feature>
<evidence type="ECO:0008006" key="10">
    <source>
        <dbReference type="Google" id="ProtNLM"/>
    </source>
</evidence>
<evidence type="ECO:0000256" key="4">
    <source>
        <dbReference type="ARBA" id="ARBA00022989"/>
    </source>
</evidence>
<keyword evidence="3 7" id="KW-0812">Transmembrane</keyword>
<gene>
    <name evidence="8" type="ORF">SAMN05444276_101948</name>
</gene>
<dbReference type="GO" id="GO:0016020">
    <property type="term" value="C:membrane"/>
    <property type="evidence" value="ECO:0007669"/>
    <property type="project" value="UniProtKB-SubCell"/>
</dbReference>
<dbReference type="AlphaFoldDB" id="A0A1H2TIH1"/>
<evidence type="ECO:0000256" key="6">
    <source>
        <dbReference type="SAM" id="MobiDB-lite"/>
    </source>
</evidence>
<accession>A0A1H2TIH1</accession>
<keyword evidence="4 7" id="KW-1133">Transmembrane helix</keyword>
<dbReference type="STRING" id="1545044.SAMN05444276_101948"/>